<dbReference type="EMBL" id="UYRT01106246">
    <property type="protein sequence ID" value="VDN44506.1"/>
    <property type="molecule type" value="Genomic_DNA"/>
</dbReference>
<dbReference type="AlphaFoldDB" id="A0A3P7RN39"/>
<evidence type="ECO:0000313" key="1">
    <source>
        <dbReference type="EMBL" id="VDN44506.1"/>
    </source>
</evidence>
<dbReference type="Proteomes" id="UP000271098">
    <property type="component" value="Unassembled WGS sequence"/>
</dbReference>
<reference evidence="1 2" key="1">
    <citation type="submission" date="2018-11" db="EMBL/GenBank/DDBJ databases">
        <authorList>
            <consortium name="Pathogen Informatics"/>
        </authorList>
    </citation>
    <scope>NUCLEOTIDE SEQUENCE [LARGE SCALE GENOMIC DNA]</scope>
</reference>
<protein>
    <submittedName>
        <fullName evidence="1">Uncharacterized protein</fullName>
    </submittedName>
</protein>
<accession>A0A3P7RN39</accession>
<sequence length="55" mass="6606">MRREVVHWGMPKLDLGLDDESDGGEQLQINRAYADRYNNWRRLEELQKCKIAFLQ</sequence>
<organism evidence="1 2">
    <name type="scientific">Gongylonema pulchrum</name>
    <dbReference type="NCBI Taxonomy" id="637853"/>
    <lineage>
        <taxon>Eukaryota</taxon>
        <taxon>Metazoa</taxon>
        <taxon>Ecdysozoa</taxon>
        <taxon>Nematoda</taxon>
        <taxon>Chromadorea</taxon>
        <taxon>Rhabditida</taxon>
        <taxon>Spirurina</taxon>
        <taxon>Spiruromorpha</taxon>
        <taxon>Spiruroidea</taxon>
        <taxon>Gongylonematidae</taxon>
        <taxon>Gongylonema</taxon>
    </lineage>
</organism>
<gene>
    <name evidence="1" type="ORF">GPUH_LOCUS25676</name>
</gene>
<name>A0A3P7RN39_9BILA</name>
<evidence type="ECO:0000313" key="2">
    <source>
        <dbReference type="Proteomes" id="UP000271098"/>
    </source>
</evidence>
<proteinExistence type="predicted"/>
<keyword evidence="2" id="KW-1185">Reference proteome</keyword>